<name>A0A9P4PS93_9PLEO</name>
<reference evidence="2" key="1">
    <citation type="journal article" date="2020" name="Stud. Mycol.">
        <title>101 Dothideomycetes genomes: a test case for predicting lifestyles and emergence of pathogens.</title>
        <authorList>
            <person name="Haridas S."/>
            <person name="Albert R."/>
            <person name="Binder M."/>
            <person name="Bloem J."/>
            <person name="Labutti K."/>
            <person name="Salamov A."/>
            <person name="Andreopoulos B."/>
            <person name="Baker S."/>
            <person name="Barry K."/>
            <person name="Bills G."/>
            <person name="Bluhm B."/>
            <person name="Cannon C."/>
            <person name="Castanera R."/>
            <person name="Culley D."/>
            <person name="Daum C."/>
            <person name="Ezra D."/>
            <person name="Gonzalez J."/>
            <person name="Henrissat B."/>
            <person name="Kuo A."/>
            <person name="Liang C."/>
            <person name="Lipzen A."/>
            <person name="Lutzoni F."/>
            <person name="Magnuson J."/>
            <person name="Mondo S."/>
            <person name="Nolan M."/>
            <person name="Ohm R."/>
            <person name="Pangilinan J."/>
            <person name="Park H.-J."/>
            <person name="Ramirez L."/>
            <person name="Alfaro M."/>
            <person name="Sun H."/>
            <person name="Tritt A."/>
            <person name="Yoshinaga Y."/>
            <person name="Zwiers L.-H."/>
            <person name="Turgeon B."/>
            <person name="Goodwin S."/>
            <person name="Spatafora J."/>
            <person name="Crous P."/>
            <person name="Grigoriev I."/>
        </authorList>
    </citation>
    <scope>NUCLEOTIDE SEQUENCE</scope>
    <source>
        <strain evidence="2">CBS 690.94</strain>
    </source>
</reference>
<dbReference type="Pfam" id="PF00023">
    <property type="entry name" value="Ank"/>
    <property type="match status" value="1"/>
</dbReference>
<evidence type="ECO:0000256" key="1">
    <source>
        <dbReference type="SAM" id="MobiDB-lite"/>
    </source>
</evidence>
<evidence type="ECO:0000313" key="3">
    <source>
        <dbReference type="Proteomes" id="UP000799764"/>
    </source>
</evidence>
<dbReference type="InterPro" id="IPR036770">
    <property type="entry name" value="Ankyrin_rpt-contain_sf"/>
</dbReference>
<gene>
    <name evidence="2" type="ORF">P171DRAFT_439818</name>
</gene>
<dbReference type="Proteomes" id="UP000799764">
    <property type="component" value="Unassembled WGS sequence"/>
</dbReference>
<proteinExistence type="predicted"/>
<protein>
    <recommendedName>
        <fullName evidence="4">Ankyrin</fullName>
    </recommendedName>
</protein>
<feature type="region of interest" description="Disordered" evidence="1">
    <location>
        <begin position="383"/>
        <end position="418"/>
    </location>
</feature>
<evidence type="ECO:0000313" key="2">
    <source>
        <dbReference type="EMBL" id="KAF2449267.1"/>
    </source>
</evidence>
<keyword evidence="3" id="KW-1185">Reference proteome</keyword>
<sequence length="418" mass="46755">MEPSLNYDDPLQSPHKVTELHAGMQLLYLPVELFQRIVHELVSSCRGKKEVLVCLEQRSVCHMDTECMDACTEALCSIAVYYGYPNRKYLGTLLGIPTNLDHVFVSRAVSSWAKITTEMELAAAAAMGDAKLVADLLPRADFREYGQFAPFGEPYNNAALRGQDQVIKVILDYINPEVNFTNGSWKVGNYEAIAKHNANGRYNWRQLLRCGNEKYLKFLIELHQKWSTIRDPWVYQYWLAQAINSDNAQMVTVLLDIGIKTMTKPSSWIPWTQDDSEWALKEIFDSACFLNRTRAVDAYIHHPDLGPNYLLYNYITPLSIAAECDRKSVVETLLQAGACPSGVEGCPSDPITRAAIHQRWDNVDLLISHGADTAQVERMGLIKPGQTGGTLGSSQSSGEQSDEGEDDGTNSVKGRGRR</sequence>
<comment type="caution">
    <text evidence="2">The sequence shown here is derived from an EMBL/GenBank/DDBJ whole genome shotgun (WGS) entry which is preliminary data.</text>
</comment>
<dbReference type="InterPro" id="IPR002110">
    <property type="entry name" value="Ankyrin_rpt"/>
</dbReference>
<accession>A0A9P4PS93</accession>
<evidence type="ECO:0008006" key="4">
    <source>
        <dbReference type="Google" id="ProtNLM"/>
    </source>
</evidence>
<organism evidence="2 3">
    <name type="scientific">Karstenula rhodostoma CBS 690.94</name>
    <dbReference type="NCBI Taxonomy" id="1392251"/>
    <lineage>
        <taxon>Eukaryota</taxon>
        <taxon>Fungi</taxon>
        <taxon>Dikarya</taxon>
        <taxon>Ascomycota</taxon>
        <taxon>Pezizomycotina</taxon>
        <taxon>Dothideomycetes</taxon>
        <taxon>Pleosporomycetidae</taxon>
        <taxon>Pleosporales</taxon>
        <taxon>Massarineae</taxon>
        <taxon>Didymosphaeriaceae</taxon>
        <taxon>Karstenula</taxon>
    </lineage>
</organism>
<dbReference type="AlphaFoldDB" id="A0A9P4PS93"/>
<dbReference type="EMBL" id="MU001494">
    <property type="protein sequence ID" value="KAF2449267.1"/>
    <property type="molecule type" value="Genomic_DNA"/>
</dbReference>
<dbReference type="OrthoDB" id="3668008at2759"/>
<dbReference type="Gene3D" id="1.25.40.20">
    <property type="entry name" value="Ankyrin repeat-containing domain"/>
    <property type="match status" value="1"/>
</dbReference>
<dbReference type="SUPFAM" id="SSF48403">
    <property type="entry name" value="Ankyrin repeat"/>
    <property type="match status" value="1"/>
</dbReference>